<protein>
    <recommendedName>
        <fullName evidence="2">DUF1493 family protein</fullName>
    </recommendedName>
</protein>
<dbReference type="AlphaFoldDB" id="A0A3B1DHT0"/>
<gene>
    <name evidence="1" type="ORF">MNBD_UNCLBAC01-2047</name>
</gene>
<evidence type="ECO:0008006" key="2">
    <source>
        <dbReference type="Google" id="ProtNLM"/>
    </source>
</evidence>
<proteinExistence type="predicted"/>
<accession>A0A3B1DHT0</accession>
<name>A0A3B1DHT0_9ZZZZ</name>
<sequence>MRLNLIAVIRQHQGISEKKQISEYTLLEKNLGITGDDGEELLEEIEKQFLVSFIGKDGTLRDSFELDKNQYIFHSEGFNLFEYFLSLFGKESEKVESITVGQLYEAVLRATRT</sequence>
<organism evidence="1">
    <name type="scientific">hydrothermal vent metagenome</name>
    <dbReference type="NCBI Taxonomy" id="652676"/>
    <lineage>
        <taxon>unclassified sequences</taxon>
        <taxon>metagenomes</taxon>
        <taxon>ecological metagenomes</taxon>
    </lineage>
</organism>
<reference evidence="1" key="1">
    <citation type="submission" date="2018-06" db="EMBL/GenBank/DDBJ databases">
        <authorList>
            <person name="Zhirakovskaya E."/>
        </authorList>
    </citation>
    <scope>NUCLEOTIDE SEQUENCE</scope>
</reference>
<evidence type="ECO:0000313" key="1">
    <source>
        <dbReference type="EMBL" id="VAX36333.1"/>
    </source>
</evidence>
<dbReference type="EMBL" id="UOGJ01000093">
    <property type="protein sequence ID" value="VAX36333.1"/>
    <property type="molecule type" value="Genomic_DNA"/>
</dbReference>